<dbReference type="GO" id="GO:0003677">
    <property type="term" value="F:DNA binding"/>
    <property type="evidence" value="ECO:0007669"/>
    <property type="project" value="InterPro"/>
</dbReference>
<dbReference type="SUPFAM" id="SSF55257">
    <property type="entry name" value="RBP11-like subunits of RNA polymerase"/>
    <property type="match status" value="1"/>
</dbReference>
<evidence type="ECO:0000256" key="4">
    <source>
        <dbReference type="HAMAP-Rule" id="MF_00261"/>
    </source>
</evidence>
<reference evidence="7" key="1">
    <citation type="submission" date="2020-07" db="EMBL/GenBank/DDBJ databases">
        <title>Metabolic diversity and evolutionary history of the archaeal phylum ###Micrarchaeota### uncovered from a freshwater lake metagenome.</title>
        <authorList>
            <person name="Kadnikov V.V."/>
            <person name="Savvichev A.S."/>
            <person name="Mardanov A.V."/>
            <person name="Beletsky A.V."/>
            <person name="Chupakov A.V."/>
            <person name="Kokryatskaya N.M."/>
            <person name="Pimenov N.V."/>
            <person name="Ravin N.V."/>
        </authorList>
    </citation>
    <scope>NUCLEOTIDE SEQUENCE [LARGE SCALE GENOMIC DNA]</scope>
</reference>
<evidence type="ECO:0000313" key="7">
    <source>
        <dbReference type="Proteomes" id="UP000510821"/>
    </source>
</evidence>
<evidence type="ECO:0000313" key="6">
    <source>
        <dbReference type="EMBL" id="QLJ53095.1"/>
    </source>
</evidence>
<keyword evidence="4" id="KW-0963">Cytoplasm</keyword>
<dbReference type="CDD" id="cd06927">
    <property type="entry name" value="RNAP_L"/>
    <property type="match status" value="1"/>
</dbReference>
<dbReference type="PANTHER" id="PTHR13946:SF28">
    <property type="entry name" value="DNA-DIRECTED RNA POLYMERASES I AND III SUBUNIT RPAC2"/>
    <property type="match status" value="1"/>
</dbReference>
<sequence>MKLKVVKKDKNFLEMFLEGEEHSFPNLLRETLLEDDDVEFASYVIEHPEIGSPKLIVRTKSKTPESAIKSALKKIEKRASDFEALLKKK</sequence>
<evidence type="ECO:0000256" key="3">
    <source>
        <dbReference type="ARBA" id="ARBA00025751"/>
    </source>
</evidence>
<dbReference type="PANTHER" id="PTHR13946">
    <property type="entry name" value="DNA-DIRECTED RNA POLYMERASE I,II,III"/>
    <property type="match status" value="1"/>
</dbReference>
<dbReference type="InterPro" id="IPR008193">
    <property type="entry name" value="RNA_pol_Rpb11_13-16kDa_CS"/>
</dbReference>
<organism evidence="6 7">
    <name type="scientific">Fermentimicrarchaeum limneticum</name>
    <dbReference type="NCBI Taxonomy" id="2795018"/>
    <lineage>
        <taxon>Archaea</taxon>
        <taxon>Candidatus Micrarchaeota</taxon>
        <taxon>Candidatus Fermentimicrarchaeales</taxon>
        <taxon>Candidatus Fermentimicrarchaeaceae</taxon>
        <taxon>Candidatus Fermentimicrarchaeum</taxon>
    </lineage>
</organism>
<accession>A0A7D6BH63</accession>
<comment type="function">
    <text evidence="4">DNA-dependent RNA polymerase (RNAP) catalyzes the transcription of DNA into RNA using the four ribonucleoside triphosphates as substrates.</text>
</comment>
<dbReference type="PROSITE" id="PS01154">
    <property type="entry name" value="RNA_POL_L_13KD"/>
    <property type="match status" value="1"/>
</dbReference>
<dbReference type="Pfam" id="PF13656">
    <property type="entry name" value="RNA_pol_L_2"/>
    <property type="match status" value="1"/>
</dbReference>
<dbReference type="NCBIfam" id="NF002240">
    <property type="entry name" value="PRK01146.2-4"/>
    <property type="match status" value="1"/>
</dbReference>
<dbReference type="InterPro" id="IPR036603">
    <property type="entry name" value="RBP11-like"/>
</dbReference>
<keyword evidence="1 4" id="KW-0240">DNA-directed RNA polymerase</keyword>
<dbReference type="InterPro" id="IPR022905">
    <property type="entry name" value="Rpo11-like"/>
</dbReference>
<dbReference type="HAMAP" id="MF_00261">
    <property type="entry name" value="RNApol_arch_Rpo11"/>
    <property type="match status" value="1"/>
</dbReference>
<dbReference type="KEGG" id="flt:Sv326_0920"/>
<dbReference type="Gene3D" id="3.30.1360.10">
    <property type="entry name" value="RNA polymerase, RBP11-like subunit"/>
    <property type="match status" value="1"/>
</dbReference>
<comment type="similarity">
    <text evidence="3 4">Belongs to the archaeal Rpo11/eukaryotic RPB11/RPC19 RNA polymerase subunit family.</text>
</comment>
<dbReference type="GO" id="GO:0046983">
    <property type="term" value="F:protein dimerization activity"/>
    <property type="evidence" value="ECO:0007669"/>
    <property type="project" value="InterPro"/>
</dbReference>
<keyword evidence="2 4" id="KW-0804">Transcription</keyword>
<protein>
    <recommendedName>
        <fullName evidence="4">DNA-directed RNA polymerase subunit Rpo11</fullName>
        <ecNumber evidence="4">2.7.7.6</ecNumber>
    </recommendedName>
    <alternativeName>
        <fullName evidence="4">DNA-directed RNA polymerase subunit L</fullName>
    </alternativeName>
</protein>
<keyword evidence="4" id="KW-0548">Nucleotidyltransferase</keyword>
<dbReference type="EMBL" id="CP058998">
    <property type="protein sequence ID" value="QLJ53095.1"/>
    <property type="molecule type" value="Genomic_DNA"/>
</dbReference>
<dbReference type="AlphaFoldDB" id="A0A7D6BH63"/>
<dbReference type="InterPro" id="IPR009025">
    <property type="entry name" value="RBP11-like_dimer"/>
</dbReference>
<comment type="subunit">
    <text evidence="4">Part of the RNA polymerase complex.</text>
</comment>
<name>A0A7D6BH63_FERL1</name>
<comment type="catalytic activity">
    <reaction evidence="4">
        <text>RNA(n) + a ribonucleoside 5'-triphosphate = RNA(n+1) + diphosphate</text>
        <dbReference type="Rhea" id="RHEA:21248"/>
        <dbReference type="Rhea" id="RHEA-COMP:14527"/>
        <dbReference type="Rhea" id="RHEA-COMP:17342"/>
        <dbReference type="ChEBI" id="CHEBI:33019"/>
        <dbReference type="ChEBI" id="CHEBI:61557"/>
        <dbReference type="ChEBI" id="CHEBI:140395"/>
        <dbReference type="EC" id="2.7.7.6"/>
    </reaction>
</comment>
<dbReference type="GO" id="GO:0000428">
    <property type="term" value="C:DNA-directed RNA polymerase complex"/>
    <property type="evidence" value="ECO:0007669"/>
    <property type="project" value="UniProtKB-KW"/>
</dbReference>
<dbReference type="GO" id="GO:0006351">
    <property type="term" value="P:DNA-templated transcription"/>
    <property type="evidence" value="ECO:0007669"/>
    <property type="project" value="UniProtKB-UniRule"/>
</dbReference>
<dbReference type="EC" id="2.7.7.6" evidence="4"/>
<keyword evidence="4" id="KW-0808">Transferase</keyword>
<dbReference type="Proteomes" id="UP000510821">
    <property type="component" value="Chromosome"/>
</dbReference>
<feature type="domain" description="DNA-directed RNA polymerase RBP11-like dimerisation" evidence="5">
    <location>
        <begin position="16"/>
        <end position="83"/>
    </location>
</feature>
<proteinExistence type="inferred from homology"/>
<gene>
    <name evidence="4" type="primary">rpo11</name>
    <name evidence="4" type="synonym">rpoL</name>
    <name evidence="6" type="ORF">Sv326_0920</name>
</gene>
<dbReference type="GO" id="GO:0003899">
    <property type="term" value="F:DNA-directed RNA polymerase activity"/>
    <property type="evidence" value="ECO:0007669"/>
    <property type="project" value="UniProtKB-UniRule"/>
</dbReference>
<evidence type="ECO:0000259" key="5">
    <source>
        <dbReference type="Pfam" id="PF13656"/>
    </source>
</evidence>
<evidence type="ECO:0000256" key="1">
    <source>
        <dbReference type="ARBA" id="ARBA00022478"/>
    </source>
</evidence>
<dbReference type="GO" id="GO:0005737">
    <property type="term" value="C:cytoplasm"/>
    <property type="evidence" value="ECO:0007669"/>
    <property type="project" value="UniProtKB-SubCell"/>
</dbReference>
<comment type="subcellular location">
    <subcellularLocation>
        <location evidence="4">Cytoplasm</location>
    </subcellularLocation>
</comment>
<evidence type="ECO:0000256" key="2">
    <source>
        <dbReference type="ARBA" id="ARBA00023163"/>
    </source>
</evidence>